<protein>
    <submittedName>
        <fullName evidence="1">Uncharacterized protein</fullName>
    </submittedName>
</protein>
<dbReference type="RefSeq" id="WP_005994208.1">
    <property type="nucleotide sequence ID" value="NZ_AECZ01000015.1"/>
</dbReference>
<dbReference type="Proteomes" id="UP000006250">
    <property type="component" value="Unassembled WGS sequence"/>
</dbReference>
<proteinExistence type="predicted"/>
<evidence type="ECO:0000313" key="2">
    <source>
        <dbReference type="Proteomes" id="UP000006250"/>
    </source>
</evidence>
<name>E1JXS2_SOLFR</name>
<reference evidence="1 2" key="1">
    <citation type="submission" date="2010-08" db="EMBL/GenBank/DDBJ databases">
        <title>The draft genome of Desulfovibrio fructosovorans JJ.</title>
        <authorList>
            <consortium name="US DOE Joint Genome Institute (JGI-PGF)"/>
            <person name="Lucas S."/>
            <person name="Copeland A."/>
            <person name="Lapidus A."/>
            <person name="Cheng J.-F."/>
            <person name="Bruce D."/>
            <person name="Goodwin L."/>
            <person name="Pitluck S."/>
            <person name="Land M.L."/>
            <person name="Hauser L."/>
            <person name="Chang Y.-J."/>
            <person name="Jeffries C."/>
            <person name="Wall J.D."/>
            <person name="Stahl D.A."/>
            <person name="Arkin A.P."/>
            <person name="Dehal P."/>
            <person name="Stolyar S.M."/>
            <person name="Hazen T.C."/>
            <person name="Woyke T.J."/>
        </authorList>
    </citation>
    <scope>NUCLEOTIDE SEQUENCE [LARGE SCALE GENOMIC DNA]</scope>
    <source>
        <strain evidence="1 2">JJ</strain>
    </source>
</reference>
<evidence type="ECO:0000313" key="1">
    <source>
        <dbReference type="EMBL" id="EFL50845.1"/>
    </source>
</evidence>
<comment type="caution">
    <text evidence="1">The sequence shown here is derived from an EMBL/GenBank/DDBJ whole genome shotgun (WGS) entry which is preliminary data.</text>
</comment>
<dbReference type="AlphaFoldDB" id="E1JXS2"/>
<gene>
    <name evidence="1" type="ORF">DesfrDRAFT_2421</name>
</gene>
<dbReference type="EMBL" id="AECZ01000015">
    <property type="protein sequence ID" value="EFL50845.1"/>
    <property type="molecule type" value="Genomic_DNA"/>
</dbReference>
<organism evidence="1 2">
    <name type="scientific">Solidesulfovibrio fructosivorans JJ]</name>
    <dbReference type="NCBI Taxonomy" id="596151"/>
    <lineage>
        <taxon>Bacteria</taxon>
        <taxon>Pseudomonadati</taxon>
        <taxon>Thermodesulfobacteriota</taxon>
        <taxon>Desulfovibrionia</taxon>
        <taxon>Desulfovibrionales</taxon>
        <taxon>Desulfovibrionaceae</taxon>
        <taxon>Solidesulfovibrio</taxon>
    </lineage>
</organism>
<sequence length="188" mass="20900" precursor="true">MRWRTHFSASASWLLALAALIGFGVATGHPLHDSYCALTLPVVDPVPRHTRLLGCSNMEQRPEWGDAADIATDTPGWRMYTPKPGQEEARIVVRLRKYSDRVVFYPRLSGAAASVTVNELLGPFSKKLFSLSGRDGRWTQVGAQYPLCLGCVENGWSDEEFPITLEIVLKGQGSQLWHKGKIVFFEAP</sequence>
<accession>E1JXS2</accession>
<dbReference type="OrthoDB" id="246701at2"/>
<dbReference type="STRING" id="596151.DesfrDRAFT_2421"/>
<keyword evidence="2" id="KW-1185">Reference proteome</keyword>